<keyword evidence="1" id="KW-0645">Protease</keyword>
<dbReference type="AlphaFoldDB" id="A0A699TWS3"/>
<gene>
    <name evidence="1" type="ORF">Tci_885505</name>
</gene>
<sequence>MVHIRNSDNSNPPDPIATQLAAIAAKLEAFETMKEDIAALKEGERSR</sequence>
<proteinExistence type="predicted"/>
<dbReference type="GO" id="GO:0006508">
    <property type="term" value="P:proteolysis"/>
    <property type="evidence" value="ECO:0007669"/>
    <property type="project" value="UniProtKB-KW"/>
</dbReference>
<protein>
    <submittedName>
        <fullName evidence="1">Retrotransposon Gag domain, retroviral aspartyl protease</fullName>
    </submittedName>
</protein>
<comment type="caution">
    <text evidence="1">The sequence shown here is derived from an EMBL/GenBank/DDBJ whole genome shotgun (WGS) entry which is preliminary data.</text>
</comment>
<keyword evidence="1" id="KW-0378">Hydrolase</keyword>
<dbReference type="GO" id="GO:0008233">
    <property type="term" value="F:peptidase activity"/>
    <property type="evidence" value="ECO:0007669"/>
    <property type="project" value="UniProtKB-KW"/>
</dbReference>
<evidence type="ECO:0000313" key="1">
    <source>
        <dbReference type="EMBL" id="GFD13536.1"/>
    </source>
</evidence>
<name>A0A699TWS3_TANCI</name>
<accession>A0A699TWS3</accession>
<dbReference type="EMBL" id="BKCJ011273156">
    <property type="protein sequence ID" value="GFD13536.1"/>
    <property type="molecule type" value="Genomic_DNA"/>
</dbReference>
<organism evidence="1">
    <name type="scientific">Tanacetum cinerariifolium</name>
    <name type="common">Dalmatian daisy</name>
    <name type="synonym">Chrysanthemum cinerariifolium</name>
    <dbReference type="NCBI Taxonomy" id="118510"/>
    <lineage>
        <taxon>Eukaryota</taxon>
        <taxon>Viridiplantae</taxon>
        <taxon>Streptophyta</taxon>
        <taxon>Embryophyta</taxon>
        <taxon>Tracheophyta</taxon>
        <taxon>Spermatophyta</taxon>
        <taxon>Magnoliopsida</taxon>
        <taxon>eudicotyledons</taxon>
        <taxon>Gunneridae</taxon>
        <taxon>Pentapetalae</taxon>
        <taxon>asterids</taxon>
        <taxon>campanulids</taxon>
        <taxon>Asterales</taxon>
        <taxon>Asteraceae</taxon>
        <taxon>Asteroideae</taxon>
        <taxon>Anthemideae</taxon>
        <taxon>Anthemidinae</taxon>
        <taxon>Tanacetum</taxon>
    </lineage>
</organism>
<feature type="non-terminal residue" evidence="1">
    <location>
        <position position="47"/>
    </location>
</feature>
<reference evidence="1" key="1">
    <citation type="journal article" date="2019" name="Sci. Rep.">
        <title>Draft genome of Tanacetum cinerariifolium, the natural source of mosquito coil.</title>
        <authorList>
            <person name="Yamashiro T."/>
            <person name="Shiraishi A."/>
            <person name="Satake H."/>
            <person name="Nakayama K."/>
        </authorList>
    </citation>
    <scope>NUCLEOTIDE SEQUENCE</scope>
</reference>